<dbReference type="PROSITE" id="PS50878">
    <property type="entry name" value="RT_POL"/>
    <property type="match status" value="1"/>
</dbReference>
<dbReference type="Proteomes" id="UP000596661">
    <property type="component" value="Chromosome 4"/>
</dbReference>
<dbReference type="SUPFAM" id="SSF53098">
    <property type="entry name" value="Ribonuclease H-like"/>
    <property type="match status" value="1"/>
</dbReference>
<accession>A0A803PI61</accession>
<dbReference type="InterPro" id="IPR012337">
    <property type="entry name" value="RNaseH-like_sf"/>
</dbReference>
<dbReference type="InterPro" id="IPR002156">
    <property type="entry name" value="RNaseH_domain"/>
</dbReference>
<dbReference type="PANTHER" id="PTHR33116">
    <property type="entry name" value="REVERSE TRANSCRIPTASE ZINC-BINDING DOMAIN-CONTAINING PROTEIN-RELATED-RELATED"/>
    <property type="match status" value="1"/>
</dbReference>
<dbReference type="Pfam" id="PF13456">
    <property type="entry name" value="RVT_3"/>
    <property type="match status" value="1"/>
</dbReference>
<reference evidence="2" key="2">
    <citation type="submission" date="2021-03" db="UniProtKB">
        <authorList>
            <consortium name="EnsemblPlants"/>
        </authorList>
    </citation>
    <scope>IDENTIFICATION</scope>
</reference>
<evidence type="ECO:0000313" key="2">
    <source>
        <dbReference type="EnsemblPlants" id="cds.evm.model.04.625"/>
    </source>
</evidence>
<keyword evidence="3" id="KW-1185">Reference proteome</keyword>
<proteinExistence type="predicted"/>
<dbReference type="EMBL" id="UZAU01000365">
    <property type="status" value="NOT_ANNOTATED_CDS"/>
    <property type="molecule type" value="Genomic_DNA"/>
</dbReference>
<evidence type="ECO:0000313" key="3">
    <source>
        <dbReference type="Proteomes" id="UP000596661"/>
    </source>
</evidence>
<sequence>MDWDFIIAVLTQLGFSHLFTEWIWAYISVKEIKLLLNGSIVGKINPEQGLRQGDPLSPSLFIIVAKTLSCLLLDKEEKCLIKGFKLERHGTVVNHLMFADDIILFGQATLKEAKAFQDCLSTYCQWSGQSINLQKSYVFFSKGVPRERIRAITNYLGMKKMGINASYLGLPLFRSPYRIEDYNHLMDKVLKCVQGWKAKLLSSVGRACLIKSVGSTLANYIASSNNIPISTANKIDRAPKTYGGLRFRSTEATNKAFLMNWAWKILVGDTSLWSKVMATKHIKNQNFLDMDVQATNSMLWKAILQIRPFIHRGICQKIGNGNATSIWFHPWVPGDTLQPQPRRVATEGVSLADSWLWLPEPNGNFIIQSAYRTIKNMDNNAANNNKKSRIMWGAKIHSRLKMLWWKILSNSLPIRGGAAIIFEKIWKERNIINHNGNPSPINVLLHQINTRLWESMETQVTSVGPTIISDKWVPPPEGWCMCNTDVVIGHHCTIGAAVFRNSAEEFLSVHTTKLHYKDPLVGEIASLYWGAKNAIILGHKNIILQCDSAGAISTISCKKWDIHMLNHNIQELVANFHTLAEKLHLWETRWIPRKLNCVAHDVAQWTIRSSQFENIEVANFDSFLPRG</sequence>
<dbReference type="AlphaFoldDB" id="A0A803PI61"/>
<dbReference type="CDD" id="cd06222">
    <property type="entry name" value="RNase_H_like"/>
    <property type="match status" value="1"/>
</dbReference>
<dbReference type="Pfam" id="PF00078">
    <property type="entry name" value="RVT_1"/>
    <property type="match status" value="1"/>
</dbReference>
<dbReference type="PANTHER" id="PTHR33116:SF86">
    <property type="entry name" value="REVERSE TRANSCRIPTASE DOMAIN-CONTAINING PROTEIN"/>
    <property type="match status" value="1"/>
</dbReference>
<feature type="domain" description="Reverse transcriptase" evidence="1">
    <location>
        <begin position="1"/>
        <end position="172"/>
    </location>
</feature>
<dbReference type="EnsemblPlants" id="evm.model.04.625">
    <property type="protein sequence ID" value="cds.evm.model.04.625"/>
    <property type="gene ID" value="evm.TU.04.625"/>
</dbReference>
<dbReference type="GO" id="GO:0004523">
    <property type="term" value="F:RNA-DNA hybrid ribonuclease activity"/>
    <property type="evidence" value="ECO:0007669"/>
    <property type="project" value="InterPro"/>
</dbReference>
<dbReference type="InterPro" id="IPR036397">
    <property type="entry name" value="RNaseH_sf"/>
</dbReference>
<dbReference type="Gramene" id="evm.model.04.625">
    <property type="protein sequence ID" value="cds.evm.model.04.625"/>
    <property type="gene ID" value="evm.TU.04.625"/>
</dbReference>
<protein>
    <recommendedName>
        <fullName evidence="1">Reverse transcriptase domain-containing protein</fullName>
    </recommendedName>
</protein>
<dbReference type="GO" id="GO:0003676">
    <property type="term" value="F:nucleic acid binding"/>
    <property type="evidence" value="ECO:0007669"/>
    <property type="project" value="InterPro"/>
</dbReference>
<evidence type="ECO:0000259" key="1">
    <source>
        <dbReference type="PROSITE" id="PS50878"/>
    </source>
</evidence>
<organism evidence="2 3">
    <name type="scientific">Cannabis sativa</name>
    <name type="common">Hemp</name>
    <name type="synonym">Marijuana</name>
    <dbReference type="NCBI Taxonomy" id="3483"/>
    <lineage>
        <taxon>Eukaryota</taxon>
        <taxon>Viridiplantae</taxon>
        <taxon>Streptophyta</taxon>
        <taxon>Embryophyta</taxon>
        <taxon>Tracheophyta</taxon>
        <taxon>Spermatophyta</taxon>
        <taxon>Magnoliopsida</taxon>
        <taxon>eudicotyledons</taxon>
        <taxon>Gunneridae</taxon>
        <taxon>Pentapetalae</taxon>
        <taxon>rosids</taxon>
        <taxon>fabids</taxon>
        <taxon>Rosales</taxon>
        <taxon>Cannabaceae</taxon>
        <taxon>Cannabis</taxon>
    </lineage>
</organism>
<name>A0A803PI61_CANSA</name>
<dbReference type="InterPro" id="IPR000477">
    <property type="entry name" value="RT_dom"/>
</dbReference>
<reference evidence="2" key="1">
    <citation type="submission" date="2018-11" db="EMBL/GenBank/DDBJ databases">
        <authorList>
            <person name="Grassa J C."/>
        </authorList>
    </citation>
    <scope>NUCLEOTIDE SEQUENCE [LARGE SCALE GENOMIC DNA]</scope>
</reference>
<dbReference type="Gene3D" id="3.30.420.10">
    <property type="entry name" value="Ribonuclease H-like superfamily/Ribonuclease H"/>
    <property type="match status" value="1"/>
</dbReference>
<dbReference type="InterPro" id="IPR044730">
    <property type="entry name" value="RNase_H-like_dom_plant"/>
</dbReference>